<dbReference type="GO" id="GO:0004888">
    <property type="term" value="F:transmembrane signaling receptor activity"/>
    <property type="evidence" value="ECO:0007669"/>
    <property type="project" value="InterPro"/>
</dbReference>
<gene>
    <name evidence="10" type="ORF">J2S73_004155</name>
</gene>
<keyword evidence="2" id="KW-0997">Cell inner membrane</keyword>
<name>A0AAE4AWD9_9HYPH</name>
<dbReference type="PROSITE" id="PS50113">
    <property type="entry name" value="PAC"/>
    <property type="match status" value="1"/>
</dbReference>
<feature type="domain" description="Methyl-accepting transducer" evidence="6">
    <location>
        <begin position="255"/>
        <end position="491"/>
    </location>
</feature>
<dbReference type="PANTHER" id="PTHR32089:SF112">
    <property type="entry name" value="LYSOZYME-LIKE PROTEIN-RELATED"/>
    <property type="match status" value="1"/>
</dbReference>
<dbReference type="PRINTS" id="PR00260">
    <property type="entry name" value="CHEMTRNSDUCR"/>
</dbReference>
<evidence type="ECO:0000313" key="11">
    <source>
        <dbReference type="Proteomes" id="UP001229244"/>
    </source>
</evidence>
<dbReference type="PANTHER" id="PTHR32089">
    <property type="entry name" value="METHYL-ACCEPTING CHEMOTAXIS PROTEIN MCPB"/>
    <property type="match status" value="1"/>
</dbReference>
<dbReference type="EMBL" id="JAUSUL010000007">
    <property type="protein sequence ID" value="MDQ0317669.1"/>
    <property type="molecule type" value="Genomic_DNA"/>
</dbReference>
<dbReference type="SMART" id="SM00283">
    <property type="entry name" value="MA"/>
    <property type="match status" value="1"/>
</dbReference>
<dbReference type="InterPro" id="IPR001610">
    <property type="entry name" value="PAC"/>
</dbReference>
<dbReference type="GO" id="GO:0007165">
    <property type="term" value="P:signal transduction"/>
    <property type="evidence" value="ECO:0007669"/>
    <property type="project" value="UniProtKB-KW"/>
</dbReference>
<evidence type="ECO:0000256" key="3">
    <source>
        <dbReference type="ARBA" id="ARBA00023224"/>
    </source>
</evidence>
<dbReference type="SMART" id="SM00086">
    <property type="entry name" value="PAC"/>
    <property type="match status" value="2"/>
</dbReference>
<keyword evidence="2" id="KW-1003">Cell membrane</keyword>
<feature type="domain" description="PAC" evidence="8">
    <location>
        <begin position="82"/>
        <end position="133"/>
    </location>
</feature>
<dbReference type="PROSITE" id="PS50111">
    <property type="entry name" value="CHEMOTAXIS_TRANSDUC_2"/>
    <property type="match status" value="1"/>
</dbReference>
<evidence type="ECO:0000259" key="7">
    <source>
        <dbReference type="PROSITE" id="PS50112"/>
    </source>
</evidence>
<dbReference type="Gene3D" id="1.10.287.950">
    <property type="entry name" value="Methyl-accepting chemotaxis protein"/>
    <property type="match status" value="1"/>
</dbReference>
<dbReference type="InterPro" id="IPR004089">
    <property type="entry name" value="MCPsignal_dom"/>
</dbReference>
<dbReference type="SMART" id="SM00091">
    <property type="entry name" value="PAS"/>
    <property type="match status" value="2"/>
</dbReference>
<dbReference type="RefSeq" id="WP_306887593.1">
    <property type="nucleotide sequence ID" value="NZ_JAUSUL010000007.1"/>
</dbReference>
<dbReference type="InterPro" id="IPR013655">
    <property type="entry name" value="PAS_fold_3"/>
</dbReference>
<keyword evidence="2" id="KW-0472">Membrane</keyword>
<evidence type="ECO:0000256" key="5">
    <source>
        <dbReference type="PROSITE-ProRule" id="PRU00284"/>
    </source>
</evidence>
<dbReference type="Pfam" id="PF08447">
    <property type="entry name" value="PAS_3"/>
    <property type="match status" value="1"/>
</dbReference>
<dbReference type="PROSITE" id="PS50112">
    <property type="entry name" value="PAS"/>
    <property type="match status" value="1"/>
</dbReference>
<organism evidence="10 11">
    <name type="scientific">Amorphus orientalis</name>
    <dbReference type="NCBI Taxonomy" id="649198"/>
    <lineage>
        <taxon>Bacteria</taxon>
        <taxon>Pseudomonadati</taxon>
        <taxon>Pseudomonadota</taxon>
        <taxon>Alphaproteobacteria</taxon>
        <taxon>Hyphomicrobiales</taxon>
        <taxon>Amorphaceae</taxon>
        <taxon>Amorphus</taxon>
    </lineage>
</organism>
<dbReference type="InterPro" id="IPR000727">
    <property type="entry name" value="T_SNARE_dom"/>
</dbReference>
<sequence length="491" mass="53129">MFGMTKTTHSDLVTSALDRSLAVIEFGPDGTIRSANKNFLDCMGYTLGEIVGKHHSIFVVPSERETDEYRQFWEELGRGTFKRSEFRRVKKTGDHVWIEATYNPILRNNVVVGVVKFAVDITEKKLQADADAAWLSALNRSQAVIQFTVDGTIVSANANFLKATGYALDEIVGRHHSMFVAEDERKSDDYRRFWAALRQGEFQAAEYRRIGKNNREIWIQATYNPILNENGHPVGVVKFATLTDRVKRRMEREAVVKLIAADLAEILGDITQTSHQAASAASASTQTSSNVQAVASGAEELEASIRDISSQVSEALRVTEAAVRKGDQTNAIVGGLSEVTQRIGDIVDLINSIASQTNLLALNATIEAARAGEAGKGFSVVASEVKHLAGQTAKATEEITSQIGAVQGATAETVDALKEIGDLIHSINAISLSISSAVDQQSAVSRDTSANMHSAADAVGTITQNLTLIATATERLQTSTHKVSEASRRIA</sequence>
<comment type="subcellular location">
    <subcellularLocation>
        <location evidence="1">Cell inner membrane</location>
        <topology evidence="1">Multi-pass membrane protein</topology>
    </subcellularLocation>
</comment>
<evidence type="ECO:0000259" key="9">
    <source>
        <dbReference type="PROSITE" id="PS50192"/>
    </source>
</evidence>
<dbReference type="GO" id="GO:0005886">
    <property type="term" value="C:plasma membrane"/>
    <property type="evidence" value="ECO:0007669"/>
    <property type="project" value="UniProtKB-SubCell"/>
</dbReference>
<dbReference type="InterPro" id="IPR004090">
    <property type="entry name" value="Chemotax_Me-accpt_rcpt"/>
</dbReference>
<feature type="domain" description="PAS" evidence="7">
    <location>
        <begin position="144"/>
        <end position="200"/>
    </location>
</feature>
<dbReference type="AlphaFoldDB" id="A0AAE4AWD9"/>
<dbReference type="Gene3D" id="3.30.450.20">
    <property type="entry name" value="PAS domain"/>
    <property type="match status" value="2"/>
</dbReference>
<dbReference type="NCBIfam" id="TIGR00229">
    <property type="entry name" value="sensory_box"/>
    <property type="match status" value="2"/>
</dbReference>
<dbReference type="SUPFAM" id="SSF55785">
    <property type="entry name" value="PYP-like sensor domain (PAS domain)"/>
    <property type="match status" value="2"/>
</dbReference>
<evidence type="ECO:0000256" key="1">
    <source>
        <dbReference type="ARBA" id="ARBA00004429"/>
    </source>
</evidence>
<comment type="similarity">
    <text evidence="4">Belongs to the methyl-accepting chemotaxis (MCP) protein family.</text>
</comment>
<evidence type="ECO:0000256" key="2">
    <source>
        <dbReference type="ARBA" id="ARBA00022519"/>
    </source>
</evidence>
<dbReference type="CDD" id="cd00130">
    <property type="entry name" value="PAS"/>
    <property type="match status" value="2"/>
</dbReference>
<dbReference type="Proteomes" id="UP001229244">
    <property type="component" value="Unassembled WGS sequence"/>
</dbReference>
<evidence type="ECO:0000259" key="6">
    <source>
        <dbReference type="PROSITE" id="PS50111"/>
    </source>
</evidence>
<dbReference type="PROSITE" id="PS50192">
    <property type="entry name" value="T_SNARE"/>
    <property type="match status" value="1"/>
</dbReference>
<keyword evidence="3 5" id="KW-0807">Transducer</keyword>
<dbReference type="Pfam" id="PF00015">
    <property type="entry name" value="MCPsignal"/>
    <property type="match status" value="1"/>
</dbReference>
<protein>
    <submittedName>
        <fullName evidence="10">Methyl-accepting chemotaxis protein</fullName>
    </submittedName>
</protein>
<dbReference type="InterPro" id="IPR000700">
    <property type="entry name" value="PAS-assoc_C"/>
</dbReference>
<dbReference type="InterPro" id="IPR000014">
    <property type="entry name" value="PAS"/>
</dbReference>
<evidence type="ECO:0000313" key="10">
    <source>
        <dbReference type="EMBL" id="MDQ0317669.1"/>
    </source>
</evidence>
<dbReference type="SUPFAM" id="SSF58104">
    <property type="entry name" value="Methyl-accepting chemotaxis protein (MCP) signaling domain"/>
    <property type="match status" value="1"/>
</dbReference>
<accession>A0AAE4AWD9</accession>
<proteinExistence type="inferred from homology"/>
<evidence type="ECO:0000256" key="4">
    <source>
        <dbReference type="ARBA" id="ARBA00029447"/>
    </source>
</evidence>
<comment type="caution">
    <text evidence="10">The sequence shown here is derived from an EMBL/GenBank/DDBJ whole genome shotgun (WGS) entry which is preliminary data.</text>
</comment>
<dbReference type="Pfam" id="PF08448">
    <property type="entry name" value="PAS_4"/>
    <property type="match status" value="1"/>
</dbReference>
<dbReference type="InterPro" id="IPR035965">
    <property type="entry name" value="PAS-like_dom_sf"/>
</dbReference>
<feature type="domain" description="T-SNARE coiled-coil homology" evidence="9">
    <location>
        <begin position="407"/>
        <end position="469"/>
    </location>
</feature>
<evidence type="ECO:0000259" key="8">
    <source>
        <dbReference type="PROSITE" id="PS50113"/>
    </source>
</evidence>
<dbReference type="GO" id="GO:0006935">
    <property type="term" value="P:chemotaxis"/>
    <property type="evidence" value="ECO:0007669"/>
    <property type="project" value="InterPro"/>
</dbReference>
<dbReference type="InterPro" id="IPR013656">
    <property type="entry name" value="PAS_4"/>
</dbReference>
<reference evidence="10" key="1">
    <citation type="submission" date="2023-07" db="EMBL/GenBank/DDBJ databases">
        <title>Genomic Encyclopedia of Type Strains, Phase IV (KMG-IV): sequencing the most valuable type-strain genomes for metagenomic binning, comparative biology and taxonomic classification.</title>
        <authorList>
            <person name="Goeker M."/>
        </authorList>
    </citation>
    <scope>NUCLEOTIDE SEQUENCE</scope>
    <source>
        <strain evidence="10">DSM 21202</strain>
    </source>
</reference>
<keyword evidence="11" id="KW-1185">Reference proteome</keyword>